<dbReference type="InterPro" id="IPR011059">
    <property type="entry name" value="Metal-dep_hydrolase_composite"/>
</dbReference>
<dbReference type="Gene3D" id="2.30.40.10">
    <property type="entry name" value="Urease, subunit C, domain 1"/>
    <property type="match status" value="1"/>
</dbReference>
<gene>
    <name evidence="2" type="ORF">BXY66_3358</name>
</gene>
<dbReference type="EMBL" id="SMGR01000003">
    <property type="protein sequence ID" value="TCL00711.1"/>
    <property type="molecule type" value="Genomic_DNA"/>
</dbReference>
<dbReference type="Proteomes" id="UP000295673">
    <property type="component" value="Unassembled WGS sequence"/>
</dbReference>
<dbReference type="AlphaFoldDB" id="A0A4R1N2U0"/>
<accession>A0A4R1N2U0</accession>
<dbReference type="OrthoDB" id="9815027at2"/>
<dbReference type="SUPFAM" id="SSF51556">
    <property type="entry name" value="Metallo-dependent hydrolases"/>
    <property type="match status" value="1"/>
</dbReference>
<evidence type="ECO:0000259" key="1">
    <source>
        <dbReference type="Pfam" id="PF07969"/>
    </source>
</evidence>
<evidence type="ECO:0000313" key="2">
    <source>
        <dbReference type="EMBL" id="TCL00711.1"/>
    </source>
</evidence>
<reference evidence="2 3" key="1">
    <citation type="submission" date="2019-03" db="EMBL/GenBank/DDBJ databases">
        <title>Genomic Encyclopedia of Archaeal and Bacterial Type Strains, Phase II (KMG-II): from individual species to whole genera.</title>
        <authorList>
            <person name="Goeker M."/>
        </authorList>
    </citation>
    <scope>NUCLEOTIDE SEQUENCE [LARGE SCALE GENOMIC DNA]</scope>
    <source>
        <strain evidence="2 3">DSM 26433</strain>
    </source>
</reference>
<sequence>MKAMATQLVPDVAIPCSLAEGLRGFVGECHSDCLVGTLLLKGDRIGGLIRGDSTSATKLLFPAPVESHAHLDKCHTIDRMQFTGGDLSAALEAQRADKDNWTEEDLRTRATRGLTEASSAGCKAIRSHVDWGQESSAPLAWSVFLEMAQDTKLHLQLAALTGIDQLADPAFASKVSKQIPSGHALGSFVLNHTRTREGILNAFKTAADRGLALDFHVDETTDPSSNGLEIIADIALETGHKGPILCGHAVSLASQPDEVRKRIIDKLARAGIFIVSLPTTNLYLQGRAGSVPAARGITPINELRDMGVQVVIGTDNVRDAFCPVGRHDPVRALELAVLASHLDPPLDLWLPAITTTAGDAIGLSSPSLQDAPLSEFRIADASDLSILVSGAAHRPATTLLKELTR</sequence>
<organism evidence="2 3">
    <name type="scientific">Shimia isoporae</name>
    <dbReference type="NCBI Taxonomy" id="647720"/>
    <lineage>
        <taxon>Bacteria</taxon>
        <taxon>Pseudomonadati</taxon>
        <taxon>Pseudomonadota</taxon>
        <taxon>Alphaproteobacteria</taxon>
        <taxon>Rhodobacterales</taxon>
        <taxon>Roseobacteraceae</taxon>
    </lineage>
</organism>
<dbReference type="PANTHER" id="PTHR32027:SF0">
    <property type="entry name" value="CYTOSINE DEAMINASE"/>
    <property type="match status" value="1"/>
</dbReference>
<keyword evidence="3" id="KW-1185">Reference proteome</keyword>
<dbReference type="GO" id="GO:0004131">
    <property type="term" value="F:cytosine deaminase activity"/>
    <property type="evidence" value="ECO:0007669"/>
    <property type="project" value="TreeGrafter"/>
</dbReference>
<dbReference type="InterPro" id="IPR052349">
    <property type="entry name" value="Metallo-hydrolase_Enzymes"/>
</dbReference>
<dbReference type="Gene3D" id="3.20.20.140">
    <property type="entry name" value="Metal-dependent hydrolases"/>
    <property type="match status" value="1"/>
</dbReference>
<dbReference type="InterPro" id="IPR032466">
    <property type="entry name" value="Metal_Hydrolase"/>
</dbReference>
<dbReference type="PANTHER" id="PTHR32027">
    <property type="entry name" value="CYTOSINE DEAMINASE"/>
    <property type="match status" value="1"/>
</dbReference>
<comment type="caution">
    <text evidence="2">The sequence shown here is derived from an EMBL/GenBank/DDBJ whole genome shotgun (WGS) entry which is preliminary data.</text>
</comment>
<feature type="domain" description="Amidohydrolase 3" evidence="1">
    <location>
        <begin position="99"/>
        <end position="363"/>
    </location>
</feature>
<dbReference type="GO" id="GO:0035888">
    <property type="term" value="F:isoguanine deaminase activity"/>
    <property type="evidence" value="ECO:0007669"/>
    <property type="project" value="TreeGrafter"/>
</dbReference>
<evidence type="ECO:0000313" key="3">
    <source>
        <dbReference type="Proteomes" id="UP000295673"/>
    </source>
</evidence>
<name>A0A4R1N2U0_9RHOB</name>
<dbReference type="GO" id="GO:0006209">
    <property type="term" value="P:cytosine catabolic process"/>
    <property type="evidence" value="ECO:0007669"/>
    <property type="project" value="TreeGrafter"/>
</dbReference>
<proteinExistence type="predicted"/>
<dbReference type="InterPro" id="IPR013108">
    <property type="entry name" value="Amidohydro_3"/>
</dbReference>
<protein>
    <submittedName>
        <fullName evidence="2">Cytosine deaminase</fullName>
    </submittedName>
</protein>
<dbReference type="Pfam" id="PF07969">
    <property type="entry name" value="Amidohydro_3"/>
    <property type="match status" value="1"/>
</dbReference>